<dbReference type="Pfam" id="PF07811">
    <property type="entry name" value="TadE"/>
    <property type="match status" value="1"/>
</dbReference>
<dbReference type="InterPro" id="IPR012495">
    <property type="entry name" value="TadE-like_dom"/>
</dbReference>
<feature type="transmembrane region" description="Helical" evidence="1">
    <location>
        <begin position="20"/>
        <end position="41"/>
    </location>
</feature>
<name>A0ABU5GYC2_9BACT</name>
<sequence length="269" mass="29467">MASRNQRSSRGQSGQAAVEAALTLPLTVFLVLGTIQLFMMLQGRIMAEYAAFEAVRAGSRHHGDCEKMMHAGLAALLPNVVTYLGSGTSGGSPAEKLASAWRERINGGNPRFVAMDSTQSTLGGSSLAGESIFWLAREQPTNVPDPEDRNFDAPVDGGGGMRLEVRLIYWFPLRIPFADWVMTRMFMAHFGLQDYNAVNPLMPAQRNAGWTAGNSAPTLDSQIRSKYQSMASAQKYVFPIQATYGMRMMTPAKSRFFQRQNCGETPEGL</sequence>
<gene>
    <name evidence="3" type="ORF">SYV04_07325</name>
</gene>
<evidence type="ECO:0000313" key="4">
    <source>
        <dbReference type="Proteomes" id="UP001291309"/>
    </source>
</evidence>
<evidence type="ECO:0000313" key="3">
    <source>
        <dbReference type="EMBL" id="MDY7226189.1"/>
    </source>
</evidence>
<reference evidence="3 4" key="1">
    <citation type="submission" date="2023-12" db="EMBL/GenBank/DDBJ databases">
        <title>the genome sequence of Hyalangium sp. s54d21.</title>
        <authorList>
            <person name="Zhang X."/>
        </authorList>
    </citation>
    <scope>NUCLEOTIDE SEQUENCE [LARGE SCALE GENOMIC DNA]</scope>
    <source>
        <strain evidence="4">s54d21</strain>
    </source>
</reference>
<organism evidence="3 4">
    <name type="scientific">Hyalangium rubrum</name>
    <dbReference type="NCBI Taxonomy" id="3103134"/>
    <lineage>
        <taxon>Bacteria</taxon>
        <taxon>Pseudomonadati</taxon>
        <taxon>Myxococcota</taxon>
        <taxon>Myxococcia</taxon>
        <taxon>Myxococcales</taxon>
        <taxon>Cystobacterineae</taxon>
        <taxon>Archangiaceae</taxon>
        <taxon>Hyalangium</taxon>
    </lineage>
</organism>
<keyword evidence="1" id="KW-1133">Transmembrane helix</keyword>
<evidence type="ECO:0000259" key="2">
    <source>
        <dbReference type="Pfam" id="PF07811"/>
    </source>
</evidence>
<evidence type="ECO:0000256" key="1">
    <source>
        <dbReference type="SAM" id="Phobius"/>
    </source>
</evidence>
<proteinExistence type="predicted"/>
<keyword evidence="1" id="KW-0472">Membrane</keyword>
<accession>A0ABU5GYC2</accession>
<dbReference type="Proteomes" id="UP001291309">
    <property type="component" value="Unassembled WGS sequence"/>
</dbReference>
<keyword evidence="1" id="KW-0812">Transmembrane</keyword>
<feature type="domain" description="TadE-like" evidence="2">
    <location>
        <begin position="14"/>
        <end position="56"/>
    </location>
</feature>
<protein>
    <submittedName>
        <fullName evidence="3">TadE family protein</fullName>
    </submittedName>
</protein>
<keyword evidence="4" id="KW-1185">Reference proteome</keyword>
<dbReference type="RefSeq" id="WP_321544910.1">
    <property type="nucleotide sequence ID" value="NZ_JAXIVS010000002.1"/>
</dbReference>
<dbReference type="EMBL" id="JAXIVS010000002">
    <property type="protein sequence ID" value="MDY7226189.1"/>
    <property type="molecule type" value="Genomic_DNA"/>
</dbReference>
<comment type="caution">
    <text evidence="3">The sequence shown here is derived from an EMBL/GenBank/DDBJ whole genome shotgun (WGS) entry which is preliminary data.</text>
</comment>